<dbReference type="HOGENOM" id="CLU_044973_6_3_9"/>
<comment type="similarity">
    <text evidence="1">Belongs to the glycosyl hydrolase 25 family.</text>
</comment>
<evidence type="ECO:0000256" key="1">
    <source>
        <dbReference type="ARBA" id="ARBA00010646"/>
    </source>
</evidence>
<evidence type="ECO:0000313" key="4">
    <source>
        <dbReference type="Proteomes" id="UP000005444"/>
    </source>
</evidence>
<keyword evidence="2" id="KW-1133">Transmembrane helix</keyword>
<dbReference type="EMBL" id="CP003137">
    <property type="protein sequence ID" value="AEV95479.1"/>
    <property type="molecule type" value="Genomic_DNA"/>
</dbReference>
<dbReference type="GO" id="GO:0016052">
    <property type="term" value="P:carbohydrate catabolic process"/>
    <property type="evidence" value="ECO:0007669"/>
    <property type="project" value="TreeGrafter"/>
</dbReference>
<dbReference type="GO" id="GO:0009253">
    <property type="term" value="P:peptidoglycan catabolic process"/>
    <property type="evidence" value="ECO:0007669"/>
    <property type="project" value="InterPro"/>
</dbReference>
<evidence type="ECO:0000313" key="3">
    <source>
        <dbReference type="EMBL" id="AEV95479.1"/>
    </source>
</evidence>
<dbReference type="PANTHER" id="PTHR34135:SF2">
    <property type="entry name" value="LYSOZYME"/>
    <property type="match status" value="1"/>
</dbReference>
<name>G8PDZ4_PEDCP</name>
<dbReference type="GO" id="GO:0016998">
    <property type="term" value="P:cell wall macromolecule catabolic process"/>
    <property type="evidence" value="ECO:0007669"/>
    <property type="project" value="InterPro"/>
</dbReference>
<keyword evidence="2" id="KW-0812">Transmembrane</keyword>
<dbReference type="GO" id="GO:0003796">
    <property type="term" value="F:lysozyme activity"/>
    <property type="evidence" value="ECO:0007669"/>
    <property type="project" value="InterPro"/>
</dbReference>
<dbReference type="PATRIC" id="fig|701521.8.peg.1159"/>
<reference evidence="3 4" key="1">
    <citation type="journal article" date="2012" name="J. Bacteriol.">
        <title>Complete Genome Sequence of the Beer Spoilage Organism Pediococcus claussenii ATCC BAA-344T.</title>
        <authorList>
            <person name="Pittet V."/>
            <person name="Abegunde T."/>
            <person name="Marfleet T."/>
            <person name="Haakensen M."/>
            <person name="Morrow K."/>
            <person name="Jayaprakash T."/>
            <person name="Schroeder K."/>
            <person name="Trost B."/>
            <person name="Byrns S."/>
            <person name="Bergsveinson J."/>
            <person name="Kusalik A."/>
            <person name="Ziola B."/>
        </authorList>
    </citation>
    <scope>NUCLEOTIDE SEQUENCE [LARGE SCALE GENOMIC DNA]</scope>
    <source>
        <strain evidence="3 4">ATCC BAA-344</strain>
    </source>
</reference>
<dbReference type="Gene3D" id="3.20.20.80">
    <property type="entry name" value="Glycosidases"/>
    <property type="match status" value="1"/>
</dbReference>
<protein>
    <submittedName>
        <fullName evidence="3">Glycosyl hydrolases 25 family protein</fullName>
    </submittedName>
</protein>
<gene>
    <name evidence="3" type="ordered locus">PECL_1246</name>
</gene>
<dbReference type="STRING" id="701521.PECL_1246"/>
<dbReference type="SUPFAM" id="SSF51445">
    <property type="entry name" value="(Trans)glycosidases"/>
    <property type="match status" value="1"/>
</dbReference>
<dbReference type="Proteomes" id="UP000005444">
    <property type="component" value="Chromosome"/>
</dbReference>
<dbReference type="KEGG" id="pce:PECL_1246"/>
<sequence length="257" mass="29706">MMNSKNRSQSRPKFNQGILWRKRIVVILAVILVGTILVGGIMKYASFQKEEEARLNNYSTHGVTLNQDDGTVDFQQLQQKNVDFVYLTATTGATYLDDSFNGNYQRIQGVNVPVGVIHSFGFQKDAQKQFDFFKSKLKNNIGTLPIAINIEYYGDFNANNVRWQKQGPQVVKLIRLLANYYGQAVIIKTTPDIYKKLYKKYVRQTPFWIVTTHVGKAVKNIKLVQFDDRRYENDGEQLTLPESYFSGNKEMWRDFSN</sequence>
<keyword evidence="4" id="KW-1185">Reference proteome</keyword>
<proteinExistence type="inferred from homology"/>
<dbReference type="AlphaFoldDB" id="G8PDZ4"/>
<accession>G8PDZ4</accession>
<dbReference type="InterPro" id="IPR002053">
    <property type="entry name" value="Glyco_hydro_25"/>
</dbReference>
<feature type="transmembrane region" description="Helical" evidence="2">
    <location>
        <begin position="20"/>
        <end position="42"/>
    </location>
</feature>
<dbReference type="PROSITE" id="PS51904">
    <property type="entry name" value="GLYCOSYL_HYDROL_F25_2"/>
    <property type="match status" value="1"/>
</dbReference>
<dbReference type="PANTHER" id="PTHR34135">
    <property type="entry name" value="LYSOZYME"/>
    <property type="match status" value="1"/>
</dbReference>
<dbReference type="Pfam" id="PF01183">
    <property type="entry name" value="Glyco_hydro_25"/>
    <property type="match status" value="1"/>
</dbReference>
<keyword evidence="3" id="KW-0378">Hydrolase</keyword>
<organism evidence="3 4">
    <name type="scientific">Pediococcus claussenii (strain ATCC BAA-344 / DSM 14800 / JCM 18046 / KCTC 3811 / LMG 21948 / P06)</name>
    <dbReference type="NCBI Taxonomy" id="701521"/>
    <lineage>
        <taxon>Bacteria</taxon>
        <taxon>Bacillati</taxon>
        <taxon>Bacillota</taxon>
        <taxon>Bacilli</taxon>
        <taxon>Lactobacillales</taxon>
        <taxon>Lactobacillaceae</taxon>
        <taxon>Pediococcus</taxon>
    </lineage>
</organism>
<dbReference type="eggNOG" id="COG3757">
    <property type="taxonomic scope" value="Bacteria"/>
</dbReference>
<dbReference type="InterPro" id="IPR017853">
    <property type="entry name" value="GH"/>
</dbReference>
<keyword evidence="2" id="KW-0472">Membrane</keyword>
<evidence type="ECO:0000256" key="2">
    <source>
        <dbReference type="SAM" id="Phobius"/>
    </source>
</evidence>